<reference evidence="2" key="1">
    <citation type="submission" date="2019-07" db="EMBL/GenBank/DDBJ databases">
        <title>Hyphodiscus hymeniophilus genome sequencing and assembly.</title>
        <authorList>
            <person name="Kramer G."/>
            <person name="Nodwell J."/>
        </authorList>
    </citation>
    <scope>NUCLEOTIDE SEQUENCE</scope>
    <source>
        <strain evidence="2">ATCC 34498</strain>
    </source>
</reference>
<protein>
    <recommendedName>
        <fullName evidence="4">BTB domain-containing protein</fullName>
    </recommendedName>
</protein>
<feature type="compositionally biased region" description="Low complexity" evidence="1">
    <location>
        <begin position="1"/>
        <end position="19"/>
    </location>
</feature>
<feature type="region of interest" description="Disordered" evidence="1">
    <location>
        <begin position="1"/>
        <end position="74"/>
    </location>
</feature>
<feature type="region of interest" description="Disordered" evidence="1">
    <location>
        <begin position="822"/>
        <end position="854"/>
    </location>
</feature>
<evidence type="ECO:0000313" key="2">
    <source>
        <dbReference type="EMBL" id="KAG0645191.1"/>
    </source>
</evidence>
<gene>
    <name evidence="2" type="ORF">D0Z07_9178</name>
</gene>
<sequence length="854" mass="96276">MRHSSHSSSATTNSAATNSPKNRLNFFSKKRQSRDDSGGSDKIFEPQHSDKILSSPFTLPDIEPVRSNGTLPSPDSFIGASHDIEFLHLRENIRRIRKAPSGPDPKKVDAVWEVYKKLREESLQLCNSLLQKSQNKHRHASLETTSIGPLDTGSLHSDSIDEISLPVPINDQWLTAIHEYKTIQEQVLDNLRNSLLITYKSYDPEATEPQLEAFLADKVLRKNLITKWRDASVHRMKSEKLLFWEQYRIRSLNYDKLKLDIQAMDNIFNVTESGEAPNMAIREYVIAKNGDTILEFANAASEIHPILRFRVSSHLLAEASPYFAQALTQKQQGKGVALDATFEFPPPPAQHTCKDGMVVKVYRMPQIELNNHDSLTILLHAAHMHNSKVPREIDFPVFVSVAEVCLRYRCTSPLELQVEYQWLPQWMHMAGNDSPDGLLLISYAFGLRGIFTRMSKTAILNAVDEMQIQSKELWPPTVRDKIISLRSAKLSQIHECCTNAVEEYFRPPQEDTERKASVGSLILTTVPRCPRGSHLCDATNLGWLMLVYNELRVLPSIMKDVGFHDLPKSPRRSIKELVDCLRLMPSAPQVHSGVCDYAPAFRSAINDIYNSIQGLTLKDVSGKSGWALSKHAEEHHMSPEVHELPVPDEDDQQVMPPMSSHETICSRILMYLDDENDLASAAMIDKGFYGAYKRNEAALLKNVMKAVKRRTMSTANPDIALARNPLRRDFLPPSHQHLASAQHGEASKYLRSDDLMSTPSPDLYDVSPPYSPINEDAPMSAEEAHKILWPDLASPIHVPPEACSSVERNEKYLMGDVAHIEDKSRMQEDTKHLRDEKDAALGLGIYKTNGNGRS</sequence>
<feature type="compositionally biased region" description="Basic and acidic residues" evidence="1">
    <location>
        <begin position="822"/>
        <end position="839"/>
    </location>
</feature>
<accession>A0A9P6SK79</accession>
<dbReference type="Proteomes" id="UP000785200">
    <property type="component" value="Unassembled WGS sequence"/>
</dbReference>
<dbReference type="EMBL" id="VNKQ01000020">
    <property type="protein sequence ID" value="KAG0645191.1"/>
    <property type="molecule type" value="Genomic_DNA"/>
</dbReference>
<comment type="caution">
    <text evidence="2">The sequence shown here is derived from an EMBL/GenBank/DDBJ whole genome shotgun (WGS) entry which is preliminary data.</text>
</comment>
<evidence type="ECO:0000256" key="1">
    <source>
        <dbReference type="SAM" id="MobiDB-lite"/>
    </source>
</evidence>
<evidence type="ECO:0000313" key="3">
    <source>
        <dbReference type="Proteomes" id="UP000785200"/>
    </source>
</evidence>
<dbReference type="AlphaFoldDB" id="A0A9P6SK79"/>
<organism evidence="2 3">
    <name type="scientific">Hyphodiscus hymeniophilus</name>
    <dbReference type="NCBI Taxonomy" id="353542"/>
    <lineage>
        <taxon>Eukaryota</taxon>
        <taxon>Fungi</taxon>
        <taxon>Dikarya</taxon>
        <taxon>Ascomycota</taxon>
        <taxon>Pezizomycotina</taxon>
        <taxon>Leotiomycetes</taxon>
        <taxon>Helotiales</taxon>
        <taxon>Hyphodiscaceae</taxon>
        <taxon>Hyphodiscus</taxon>
    </lineage>
</organism>
<name>A0A9P6SK79_9HELO</name>
<keyword evidence="3" id="KW-1185">Reference proteome</keyword>
<feature type="compositionally biased region" description="Basic and acidic residues" evidence="1">
    <location>
        <begin position="33"/>
        <end position="51"/>
    </location>
</feature>
<dbReference type="OrthoDB" id="5376710at2759"/>
<proteinExistence type="predicted"/>
<evidence type="ECO:0008006" key="4">
    <source>
        <dbReference type="Google" id="ProtNLM"/>
    </source>
</evidence>